<evidence type="ECO:0000256" key="6">
    <source>
        <dbReference type="ARBA" id="ARBA00022918"/>
    </source>
</evidence>
<dbReference type="SUPFAM" id="SSF53098">
    <property type="entry name" value="Ribonuclease H-like"/>
    <property type="match status" value="1"/>
</dbReference>
<dbReference type="Gramene" id="Psat01G0035600-T1">
    <property type="protein sequence ID" value="KAI5440863.1"/>
    <property type="gene ID" value="KIW84_010356"/>
</dbReference>
<dbReference type="Proteomes" id="UP001058974">
    <property type="component" value="Chromosome 1"/>
</dbReference>
<dbReference type="Pfam" id="PF17917">
    <property type="entry name" value="RT_RNaseH"/>
    <property type="match status" value="1"/>
</dbReference>
<evidence type="ECO:0000259" key="7">
    <source>
        <dbReference type="PROSITE" id="PS50994"/>
    </source>
</evidence>
<evidence type="ECO:0000256" key="2">
    <source>
        <dbReference type="ARBA" id="ARBA00022695"/>
    </source>
</evidence>
<evidence type="ECO:0000256" key="1">
    <source>
        <dbReference type="ARBA" id="ARBA00022679"/>
    </source>
</evidence>
<gene>
    <name evidence="8" type="ORF">KIW84_010356</name>
</gene>
<keyword evidence="5" id="KW-0378">Hydrolase</keyword>
<name>A0A9D4YJV2_PEA</name>
<keyword evidence="1" id="KW-0808">Transferase</keyword>
<dbReference type="GO" id="GO:0003964">
    <property type="term" value="F:RNA-directed DNA polymerase activity"/>
    <property type="evidence" value="ECO:0007669"/>
    <property type="project" value="UniProtKB-KW"/>
</dbReference>
<keyword evidence="3" id="KW-0540">Nuclease</keyword>
<dbReference type="InterPro" id="IPR041373">
    <property type="entry name" value="RT_RNaseH"/>
</dbReference>
<evidence type="ECO:0000313" key="9">
    <source>
        <dbReference type="Proteomes" id="UP001058974"/>
    </source>
</evidence>
<dbReference type="InterPro" id="IPR050951">
    <property type="entry name" value="Retrovirus_Pol_polyprotein"/>
</dbReference>
<accession>A0A9D4YJV2</accession>
<dbReference type="GO" id="GO:0016787">
    <property type="term" value="F:hydrolase activity"/>
    <property type="evidence" value="ECO:0007669"/>
    <property type="project" value="UniProtKB-KW"/>
</dbReference>
<keyword evidence="4" id="KW-0255">Endonuclease</keyword>
<dbReference type="GO" id="GO:0004519">
    <property type="term" value="F:endonuclease activity"/>
    <property type="evidence" value="ECO:0007669"/>
    <property type="project" value="UniProtKB-KW"/>
</dbReference>
<feature type="domain" description="Integrase catalytic" evidence="7">
    <location>
        <begin position="161"/>
        <end position="270"/>
    </location>
</feature>
<dbReference type="Gene3D" id="3.30.420.10">
    <property type="entry name" value="Ribonuclease H-like superfamily/Ribonuclease H"/>
    <property type="match status" value="1"/>
</dbReference>
<sequence length="270" mass="31466">MSTSELGELKSQLDELLENKFVRPSLSSCGAPVLLGKKKFCSVKLCVDYRQLNKDNFQELKKRLTTTPVLILLDTNESFVVYYDDSKMGLGGVLMHNRQVVTYTSRELGVHERNYPTYDLELATMIFVLNVWRHYLFGSRFEVFGDHKSLEYLFDQKELNMRQRRWLEFFKDYDFELSYHPGKANVVVDTLSRKSLHMSTLMINFPLEKLTEIYISVVAKLHGIPSSIVPNRYPRFMSRFWESLHAALGTKLRLSSAYHPQTNGQTERTI</sequence>
<keyword evidence="9" id="KW-1185">Reference proteome</keyword>
<dbReference type="EMBL" id="JAMSHJ010000001">
    <property type="protein sequence ID" value="KAI5440863.1"/>
    <property type="molecule type" value="Genomic_DNA"/>
</dbReference>
<reference evidence="8 9" key="1">
    <citation type="journal article" date="2022" name="Nat. Genet.">
        <title>Improved pea reference genome and pan-genome highlight genomic features and evolutionary characteristics.</title>
        <authorList>
            <person name="Yang T."/>
            <person name="Liu R."/>
            <person name="Luo Y."/>
            <person name="Hu S."/>
            <person name="Wang D."/>
            <person name="Wang C."/>
            <person name="Pandey M.K."/>
            <person name="Ge S."/>
            <person name="Xu Q."/>
            <person name="Li N."/>
            <person name="Li G."/>
            <person name="Huang Y."/>
            <person name="Saxena R.K."/>
            <person name="Ji Y."/>
            <person name="Li M."/>
            <person name="Yan X."/>
            <person name="He Y."/>
            <person name="Liu Y."/>
            <person name="Wang X."/>
            <person name="Xiang C."/>
            <person name="Varshney R.K."/>
            <person name="Ding H."/>
            <person name="Gao S."/>
            <person name="Zong X."/>
        </authorList>
    </citation>
    <scope>NUCLEOTIDE SEQUENCE [LARGE SCALE GENOMIC DNA]</scope>
    <source>
        <strain evidence="8 9">cv. Zhongwan 6</strain>
    </source>
</reference>
<proteinExistence type="predicted"/>
<keyword evidence="6" id="KW-0695">RNA-directed DNA polymerase</keyword>
<keyword evidence="2" id="KW-0548">Nucleotidyltransferase</keyword>
<dbReference type="GO" id="GO:0003676">
    <property type="term" value="F:nucleic acid binding"/>
    <property type="evidence" value="ECO:0007669"/>
    <property type="project" value="InterPro"/>
</dbReference>
<protein>
    <recommendedName>
        <fullName evidence="7">Integrase catalytic domain-containing protein</fullName>
    </recommendedName>
</protein>
<dbReference type="InterPro" id="IPR001584">
    <property type="entry name" value="Integrase_cat-core"/>
</dbReference>
<evidence type="ECO:0000256" key="3">
    <source>
        <dbReference type="ARBA" id="ARBA00022722"/>
    </source>
</evidence>
<dbReference type="PANTHER" id="PTHR37984:SF5">
    <property type="entry name" value="PROTEIN NYNRIN-LIKE"/>
    <property type="match status" value="1"/>
</dbReference>
<dbReference type="PROSITE" id="PS50994">
    <property type="entry name" value="INTEGRASE"/>
    <property type="match status" value="1"/>
</dbReference>
<dbReference type="CDD" id="cd09274">
    <property type="entry name" value="RNase_HI_RT_Ty3"/>
    <property type="match status" value="1"/>
</dbReference>
<dbReference type="InterPro" id="IPR043502">
    <property type="entry name" value="DNA/RNA_pol_sf"/>
</dbReference>
<dbReference type="InterPro" id="IPR012337">
    <property type="entry name" value="RNaseH-like_sf"/>
</dbReference>
<evidence type="ECO:0000313" key="8">
    <source>
        <dbReference type="EMBL" id="KAI5440863.1"/>
    </source>
</evidence>
<organism evidence="8 9">
    <name type="scientific">Pisum sativum</name>
    <name type="common">Garden pea</name>
    <name type="synonym">Lathyrus oleraceus</name>
    <dbReference type="NCBI Taxonomy" id="3888"/>
    <lineage>
        <taxon>Eukaryota</taxon>
        <taxon>Viridiplantae</taxon>
        <taxon>Streptophyta</taxon>
        <taxon>Embryophyta</taxon>
        <taxon>Tracheophyta</taxon>
        <taxon>Spermatophyta</taxon>
        <taxon>Magnoliopsida</taxon>
        <taxon>eudicotyledons</taxon>
        <taxon>Gunneridae</taxon>
        <taxon>Pentapetalae</taxon>
        <taxon>rosids</taxon>
        <taxon>fabids</taxon>
        <taxon>Fabales</taxon>
        <taxon>Fabaceae</taxon>
        <taxon>Papilionoideae</taxon>
        <taxon>50 kb inversion clade</taxon>
        <taxon>NPAAA clade</taxon>
        <taxon>Hologalegina</taxon>
        <taxon>IRL clade</taxon>
        <taxon>Fabeae</taxon>
        <taxon>Lathyrus</taxon>
    </lineage>
</organism>
<comment type="caution">
    <text evidence="8">The sequence shown here is derived from an EMBL/GenBank/DDBJ whole genome shotgun (WGS) entry which is preliminary data.</text>
</comment>
<dbReference type="AlphaFoldDB" id="A0A9D4YJV2"/>
<dbReference type="PANTHER" id="PTHR37984">
    <property type="entry name" value="PROTEIN CBG26694"/>
    <property type="match status" value="1"/>
</dbReference>
<evidence type="ECO:0000256" key="4">
    <source>
        <dbReference type="ARBA" id="ARBA00022759"/>
    </source>
</evidence>
<dbReference type="SUPFAM" id="SSF56672">
    <property type="entry name" value="DNA/RNA polymerases"/>
    <property type="match status" value="1"/>
</dbReference>
<dbReference type="GO" id="GO:0015074">
    <property type="term" value="P:DNA integration"/>
    <property type="evidence" value="ECO:0007669"/>
    <property type="project" value="InterPro"/>
</dbReference>
<dbReference type="Gene3D" id="3.10.10.10">
    <property type="entry name" value="HIV Type 1 Reverse Transcriptase, subunit A, domain 1"/>
    <property type="match status" value="1"/>
</dbReference>
<dbReference type="InterPro" id="IPR036397">
    <property type="entry name" value="RNaseH_sf"/>
</dbReference>
<evidence type="ECO:0000256" key="5">
    <source>
        <dbReference type="ARBA" id="ARBA00022801"/>
    </source>
</evidence>